<dbReference type="Proteomes" id="UP000706122">
    <property type="component" value="Unassembled WGS sequence"/>
</dbReference>
<protein>
    <submittedName>
        <fullName evidence="1">Uncharacterized protein</fullName>
    </submittedName>
</protein>
<gene>
    <name evidence="1" type="ORF">GS551_05320</name>
</gene>
<evidence type="ECO:0000313" key="1">
    <source>
        <dbReference type="EMBL" id="MBM4713623.1"/>
    </source>
</evidence>
<name>A0AAE3B9Q8_RHOHA</name>
<evidence type="ECO:0000313" key="2">
    <source>
        <dbReference type="Proteomes" id="UP000706122"/>
    </source>
</evidence>
<dbReference type="EMBL" id="WUYC01000001">
    <property type="protein sequence ID" value="MBM4713623.1"/>
    <property type="molecule type" value="Genomic_DNA"/>
</dbReference>
<reference evidence="1" key="1">
    <citation type="submission" date="2019-11" db="EMBL/GenBank/DDBJ databases">
        <title>Spread of Macrolides and rifampicin resistant Rhodococcus equi in clinical isolates in the USA.</title>
        <authorList>
            <person name="Alvarez-Narvaez S."/>
            <person name="Huber L."/>
            <person name="Cohen N.D."/>
            <person name="Slovis N."/>
            <person name="Greiter M."/>
            <person name="Giguere S."/>
            <person name="Hart K."/>
        </authorList>
    </citation>
    <scope>NUCLEOTIDE SEQUENCE</scope>
    <source>
        <strain evidence="1">Lh_5</strain>
    </source>
</reference>
<accession>A0AAE3B9Q8</accession>
<proteinExistence type="predicted"/>
<dbReference type="AlphaFoldDB" id="A0AAE3B9Q8"/>
<comment type="caution">
    <text evidence="1">The sequence shown here is derived from an EMBL/GenBank/DDBJ whole genome shotgun (WGS) entry which is preliminary data.</text>
</comment>
<sequence>MSTAEQIIAEHRVKPYLTRIQCRCGEMFASYEQHAAHVVAALTNAGKTIVELPAGIEDDDGQVWFDDLDIRVDCTGQSRPYDVWVDDERLWYVGRAKRRAAALLAAARVAEGGDQP</sequence>
<organism evidence="1 2">
    <name type="scientific">Rhodococcus hoagii</name>
    <name type="common">Corynebacterium equii</name>
    <dbReference type="NCBI Taxonomy" id="43767"/>
    <lineage>
        <taxon>Bacteria</taxon>
        <taxon>Bacillati</taxon>
        <taxon>Actinomycetota</taxon>
        <taxon>Actinomycetes</taxon>
        <taxon>Mycobacteriales</taxon>
        <taxon>Nocardiaceae</taxon>
        <taxon>Prescottella</taxon>
    </lineage>
</organism>